<dbReference type="EMBL" id="OBEG01000005">
    <property type="protein sequence ID" value="SNY88157.1"/>
    <property type="molecule type" value="Genomic_DNA"/>
</dbReference>
<proteinExistence type="predicted"/>
<dbReference type="AlphaFoldDB" id="A0A285LVJ6"/>
<evidence type="ECO:0000256" key="1">
    <source>
        <dbReference type="SAM" id="MobiDB-lite"/>
    </source>
</evidence>
<protein>
    <submittedName>
        <fullName evidence="2">Uncharacterized protein</fullName>
    </submittedName>
</protein>
<feature type="compositionally biased region" description="Basic and acidic residues" evidence="1">
    <location>
        <begin position="84"/>
        <end position="98"/>
    </location>
</feature>
<feature type="region of interest" description="Disordered" evidence="1">
    <location>
        <begin position="1"/>
        <end position="180"/>
    </location>
</feature>
<sequence length="231" mass="26401">MRGRCDDHHVRRSATDGERRRRATKWRRDEPARPQPNPGRRSNRSARRTRPAAPRTRSRRRQRQQQRDEATRRRGEATATATATRRDATTRRRSDEAARQGGEAAVRRGGATRRRDKAARRQRREGTTAARRRNRATAQPRNRATDGDAPNNGDIPQSNAATFDSSHLTHRAENTSPRTPRAYRSIRAKYLVITAFTLVAFPNISFRYPNTAAPYYSPLCSTKVIASPFFQ</sequence>
<reference evidence="3" key="1">
    <citation type="submission" date="2017-09" db="EMBL/GenBank/DDBJ databases">
        <authorList>
            <person name="Varghese N."/>
            <person name="Submissions S."/>
        </authorList>
    </citation>
    <scope>NUCLEOTIDE SEQUENCE [LARGE SCALE GENOMIC DNA]</scope>
    <source>
        <strain evidence="3">DSM 45537</strain>
    </source>
</reference>
<feature type="compositionally biased region" description="Basic residues" evidence="1">
    <location>
        <begin position="110"/>
        <end position="123"/>
    </location>
</feature>
<feature type="compositionally biased region" description="Basic residues" evidence="1">
    <location>
        <begin position="41"/>
        <end position="64"/>
    </location>
</feature>
<evidence type="ECO:0000313" key="3">
    <source>
        <dbReference type="Proteomes" id="UP000219565"/>
    </source>
</evidence>
<dbReference type="Proteomes" id="UP000219565">
    <property type="component" value="Unassembled WGS sequence"/>
</dbReference>
<name>A0A285LVJ6_9NOCA</name>
<feature type="compositionally biased region" description="Polar residues" evidence="1">
    <location>
        <begin position="154"/>
        <end position="166"/>
    </location>
</feature>
<evidence type="ECO:0000313" key="2">
    <source>
        <dbReference type="EMBL" id="SNY88157.1"/>
    </source>
</evidence>
<feature type="compositionally biased region" description="Basic and acidic residues" evidence="1">
    <location>
        <begin position="65"/>
        <end position="76"/>
    </location>
</feature>
<keyword evidence="3" id="KW-1185">Reference proteome</keyword>
<feature type="compositionally biased region" description="Basic and acidic residues" evidence="1">
    <location>
        <begin position="1"/>
        <end position="19"/>
    </location>
</feature>
<gene>
    <name evidence="2" type="ORF">SAMN04244553_5119</name>
</gene>
<accession>A0A285LVJ6</accession>
<organism evidence="2 3">
    <name type="scientific">Nocardia amikacinitolerans</name>
    <dbReference type="NCBI Taxonomy" id="756689"/>
    <lineage>
        <taxon>Bacteria</taxon>
        <taxon>Bacillati</taxon>
        <taxon>Actinomycetota</taxon>
        <taxon>Actinomycetes</taxon>
        <taxon>Mycobacteriales</taxon>
        <taxon>Nocardiaceae</taxon>
        <taxon>Nocardia</taxon>
    </lineage>
</organism>
<feature type="compositionally biased region" description="Low complexity" evidence="1">
    <location>
        <begin position="99"/>
        <end position="109"/>
    </location>
</feature>